<dbReference type="InterPro" id="IPR015366">
    <property type="entry name" value="S53_propep"/>
</dbReference>
<dbReference type="Pfam" id="PF00082">
    <property type="entry name" value="Peptidase_S8"/>
    <property type="match status" value="1"/>
</dbReference>
<dbReference type="EC" id="3.4.21.62" evidence="8"/>
<feature type="active site" description="Charge relay system" evidence="9">
    <location>
        <position position="190"/>
    </location>
</feature>
<dbReference type="AlphaFoldDB" id="A0A7S2FH77"/>
<dbReference type="InterPro" id="IPR030400">
    <property type="entry name" value="Sedolisin_dom"/>
</dbReference>
<keyword evidence="2 9" id="KW-0479">Metal-binding</keyword>
<keyword evidence="6" id="KW-0865">Zymogen</keyword>
<dbReference type="GO" id="GO:0008240">
    <property type="term" value="F:tripeptidyl-peptidase activity"/>
    <property type="evidence" value="ECO:0007669"/>
    <property type="project" value="TreeGrafter"/>
</dbReference>
<evidence type="ECO:0000256" key="5">
    <source>
        <dbReference type="ARBA" id="ARBA00022837"/>
    </source>
</evidence>
<dbReference type="GO" id="GO:0006508">
    <property type="term" value="P:proteolysis"/>
    <property type="evidence" value="ECO:0007669"/>
    <property type="project" value="UniProtKB-KW"/>
</dbReference>
<evidence type="ECO:0000256" key="9">
    <source>
        <dbReference type="PROSITE-ProRule" id="PRU01032"/>
    </source>
</evidence>
<dbReference type="CDD" id="cd04056">
    <property type="entry name" value="Peptidases_S53"/>
    <property type="match status" value="1"/>
</dbReference>
<feature type="binding site" evidence="9">
    <location>
        <position position="433"/>
    </location>
    <ligand>
        <name>Ca(2+)</name>
        <dbReference type="ChEBI" id="CHEBI:29108"/>
    </ligand>
</feature>
<feature type="binding site" evidence="9">
    <location>
        <position position="432"/>
    </location>
    <ligand>
        <name>Ca(2+)</name>
        <dbReference type="ChEBI" id="CHEBI:29108"/>
    </ligand>
</feature>
<dbReference type="SUPFAM" id="SSF52743">
    <property type="entry name" value="Subtilisin-like"/>
    <property type="match status" value="1"/>
</dbReference>
<dbReference type="PANTHER" id="PTHR14218">
    <property type="entry name" value="PROTEASE S8 TRIPEPTIDYL PEPTIDASE I CLN2"/>
    <property type="match status" value="1"/>
</dbReference>
<evidence type="ECO:0000256" key="6">
    <source>
        <dbReference type="ARBA" id="ARBA00023145"/>
    </source>
</evidence>
<dbReference type="PROSITE" id="PS51695">
    <property type="entry name" value="SEDOLISIN"/>
    <property type="match status" value="1"/>
</dbReference>
<evidence type="ECO:0000256" key="4">
    <source>
        <dbReference type="ARBA" id="ARBA00022825"/>
    </source>
</evidence>
<dbReference type="InterPro" id="IPR023828">
    <property type="entry name" value="Peptidase_S8_Ser-AS"/>
</dbReference>
<comment type="catalytic activity">
    <reaction evidence="7">
        <text>Hydrolysis of proteins with broad specificity for peptide bonds, and a preference for a large uncharged residue in P1. Hydrolyzes peptide amides.</text>
        <dbReference type="EC" id="3.4.21.62"/>
    </reaction>
</comment>
<protein>
    <recommendedName>
        <fullName evidence="8">subtilisin</fullName>
        <ecNumber evidence="8">3.4.21.62</ecNumber>
    </recommendedName>
</protein>
<feature type="compositionally biased region" description="Basic and acidic residues" evidence="10">
    <location>
        <begin position="97"/>
        <end position="113"/>
    </location>
</feature>
<dbReference type="EMBL" id="HBGS01013630">
    <property type="protein sequence ID" value="CAD9394023.1"/>
    <property type="molecule type" value="Transcribed_RNA"/>
</dbReference>
<evidence type="ECO:0000256" key="3">
    <source>
        <dbReference type="ARBA" id="ARBA00022801"/>
    </source>
</evidence>
<organism evidence="12">
    <name type="scientific">Octactis speculum</name>
    <dbReference type="NCBI Taxonomy" id="3111310"/>
    <lineage>
        <taxon>Eukaryota</taxon>
        <taxon>Sar</taxon>
        <taxon>Stramenopiles</taxon>
        <taxon>Ochrophyta</taxon>
        <taxon>Dictyochophyceae</taxon>
        <taxon>Dictyochales</taxon>
        <taxon>Dictyochaceae</taxon>
        <taxon>Octactis</taxon>
    </lineage>
</organism>
<evidence type="ECO:0000256" key="8">
    <source>
        <dbReference type="ARBA" id="ARBA00023619"/>
    </source>
</evidence>
<dbReference type="InterPro" id="IPR036852">
    <property type="entry name" value="Peptidase_S8/S53_dom_sf"/>
</dbReference>
<dbReference type="GO" id="GO:0004252">
    <property type="term" value="F:serine-type endopeptidase activity"/>
    <property type="evidence" value="ECO:0007669"/>
    <property type="project" value="UniProtKB-UniRule"/>
</dbReference>
<feature type="domain" description="Peptidase S53" evidence="11">
    <location>
        <begin position="116"/>
        <end position="476"/>
    </location>
</feature>
<comment type="cofactor">
    <cofactor evidence="9">
        <name>Ca(2+)</name>
        <dbReference type="ChEBI" id="CHEBI:29108"/>
    </cofactor>
    <text evidence="9">Binds 1 Ca(2+) ion per subunit.</text>
</comment>
<evidence type="ECO:0000256" key="2">
    <source>
        <dbReference type="ARBA" id="ARBA00022723"/>
    </source>
</evidence>
<dbReference type="PANTHER" id="PTHR14218:SF15">
    <property type="entry name" value="TRIPEPTIDYL-PEPTIDASE 1"/>
    <property type="match status" value="1"/>
</dbReference>
<dbReference type="Gene3D" id="3.40.50.200">
    <property type="entry name" value="Peptidase S8/S53 domain"/>
    <property type="match status" value="1"/>
</dbReference>
<keyword evidence="5 9" id="KW-0106">Calcium</keyword>
<dbReference type="InterPro" id="IPR050819">
    <property type="entry name" value="Tripeptidyl-peptidase_I"/>
</dbReference>
<feature type="active site" description="Charge relay system" evidence="9">
    <location>
        <position position="391"/>
    </location>
</feature>
<evidence type="ECO:0000259" key="11">
    <source>
        <dbReference type="PROSITE" id="PS51695"/>
    </source>
</evidence>
<keyword evidence="4 9" id="KW-0720">Serine protease</keyword>
<feature type="binding site" evidence="9">
    <location>
        <position position="456"/>
    </location>
    <ligand>
        <name>Ca(2+)</name>
        <dbReference type="ChEBI" id="CHEBI:29108"/>
    </ligand>
</feature>
<reference evidence="12" key="1">
    <citation type="submission" date="2021-01" db="EMBL/GenBank/DDBJ databases">
        <authorList>
            <person name="Corre E."/>
            <person name="Pelletier E."/>
            <person name="Niang G."/>
            <person name="Scheremetjew M."/>
            <person name="Finn R."/>
            <person name="Kale V."/>
            <person name="Holt S."/>
            <person name="Cochrane G."/>
            <person name="Meng A."/>
            <person name="Brown T."/>
            <person name="Cohen L."/>
        </authorList>
    </citation>
    <scope>NUCLEOTIDE SEQUENCE</scope>
    <source>
        <strain evidence="12">CCMP1381</strain>
    </source>
</reference>
<proteinExistence type="predicted"/>
<feature type="binding site" evidence="9">
    <location>
        <position position="454"/>
    </location>
    <ligand>
        <name>Ca(2+)</name>
        <dbReference type="ChEBI" id="CHEBI:29108"/>
    </ligand>
</feature>
<evidence type="ECO:0000313" key="12">
    <source>
        <dbReference type="EMBL" id="CAD9394023.1"/>
    </source>
</evidence>
<feature type="region of interest" description="Disordered" evidence="10">
    <location>
        <begin position="95"/>
        <end position="119"/>
    </location>
</feature>
<dbReference type="InterPro" id="IPR000209">
    <property type="entry name" value="Peptidase_S8/S53_dom"/>
</dbReference>
<accession>A0A7S2FH77</accession>
<gene>
    <name evidence="12" type="ORF">DSPE1174_LOCUS7196</name>
</gene>
<name>A0A7S2FH77_9STRA</name>
<dbReference type="Pfam" id="PF09286">
    <property type="entry name" value="Pro-kuma_activ"/>
    <property type="match status" value="1"/>
</dbReference>
<dbReference type="PROSITE" id="PS00138">
    <property type="entry name" value="SUBTILASE_SER"/>
    <property type="match status" value="1"/>
</dbReference>
<evidence type="ECO:0000256" key="1">
    <source>
        <dbReference type="ARBA" id="ARBA00022670"/>
    </source>
</evidence>
<evidence type="ECO:0000256" key="7">
    <source>
        <dbReference type="ARBA" id="ARBA00023529"/>
    </source>
</evidence>
<keyword evidence="1 9" id="KW-0645">Protease</keyword>
<feature type="active site" description="Charge relay system" evidence="9">
    <location>
        <position position="186"/>
    </location>
</feature>
<evidence type="ECO:0000256" key="10">
    <source>
        <dbReference type="SAM" id="MobiDB-lite"/>
    </source>
</evidence>
<sequence>MAPPDEHVTAVIDWIKAVVNDASLVWNTAGDFVSCSLTVKQAELLLPGATYHAYEKNGHIVHRVEAGSFVLPPHVDFVSPTTRFPAPLTAKVSGEGDAYRAKKKSETSDDDHPILGSDPSSIREMYDIGTYEASGAEGNSQHVAGFLDNYMSESDLQTFFAWYYPEAIGNTPNIVGPNNQNSPTTEGSLDIQYIMAIGAQVPTTYWYTSGTRPYDLGDNEPFLTWLWALGNTTDAEIPTVISVSYADEEYVIDEDFQQRCDVEFQKLGVRGASLFFGSGDDGVTGDKGICYDDKFVPWWPASSPYVTAVGATEEYELNQAATFSGGGYSNRYGIQDYQADAIAQYKVETISDNPPVTYYNNSGAGFPDLAAVGMNYWTYVGGLPTEVGGTSAATPTVAGIFSLLNDARLAAGKSPLGPLNQLIYANADAFTDVTTGSNPGGGGCGIGGFQAARGWDPVTGMGTPIFPKLMEVVMALNGTKRV</sequence>
<keyword evidence="3 9" id="KW-0378">Hydrolase</keyword>
<dbReference type="GO" id="GO:0046872">
    <property type="term" value="F:metal ion binding"/>
    <property type="evidence" value="ECO:0007669"/>
    <property type="project" value="UniProtKB-UniRule"/>
</dbReference>